<evidence type="ECO:0000313" key="2">
    <source>
        <dbReference type="Proteomes" id="UP000566663"/>
    </source>
</evidence>
<dbReference type="InterPro" id="IPR008921">
    <property type="entry name" value="DNA_pol3_clamp-load_cplx_C"/>
</dbReference>
<sequence length="309" mass="33187">MALALHRLDPRYVWRAISTIAVEDVGIGAPEAVFWATAAQGAAFRKAVGELPLLIALTRRMAAALKSRSAIELAFVVETGEPEMFRPFGGMTTDQLLDRFGGADPYEAYVALSILRGIVPKGLSLCPPDQRGITAAGEMLPNQMDPASARAAQASLLRPLDNMSLGFVVATRLHRDDVERYDAMPETMMIDGYPAEAFDQHERLGRQAIGRFTRSLSRVSPALAQLSPGKAHAAVADAVFVVEGQCLDRWVGGPDLDRLRGEADGHSLTRHGLSAEAGMGVRQLVSNSLTCLHEIRSAMVEGVTNPSSA</sequence>
<protein>
    <submittedName>
        <fullName evidence="1">Uncharacterized protein</fullName>
    </submittedName>
</protein>
<dbReference type="GO" id="GO:0006260">
    <property type="term" value="P:DNA replication"/>
    <property type="evidence" value="ECO:0007669"/>
    <property type="project" value="InterPro"/>
</dbReference>
<dbReference type="RefSeq" id="WP_183252165.1">
    <property type="nucleotide sequence ID" value="NZ_BAAAFF010000004.1"/>
</dbReference>
<name>A0A7W8HWA1_9CAUL</name>
<comment type="caution">
    <text evidence="1">The sequence shown here is derived from an EMBL/GenBank/DDBJ whole genome shotgun (WGS) entry which is preliminary data.</text>
</comment>
<gene>
    <name evidence="1" type="ORF">HNQ67_000592</name>
</gene>
<dbReference type="EMBL" id="JACHFZ010000001">
    <property type="protein sequence ID" value="MBB5291096.1"/>
    <property type="molecule type" value="Genomic_DNA"/>
</dbReference>
<reference evidence="1 2" key="1">
    <citation type="submission" date="2020-08" db="EMBL/GenBank/DDBJ databases">
        <title>Genomic Encyclopedia of Type Strains, Phase IV (KMG-IV): sequencing the most valuable type-strain genomes for metagenomic binning, comparative biology and taxonomic classification.</title>
        <authorList>
            <person name="Goeker M."/>
        </authorList>
    </citation>
    <scope>NUCLEOTIDE SEQUENCE [LARGE SCALE GENOMIC DNA]</scope>
    <source>
        <strain evidence="1 2">DSM 25335</strain>
    </source>
</reference>
<dbReference type="Proteomes" id="UP000566663">
    <property type="component" value="Unassembled WGS sequence"/>
</dbReference>
<dbReference type="Gene3D" id="1.20.272.10">
    <property type="match status" value="1"/>
</dbReference>
<proteinExistence type="predicted"/>
<organism evidence="1 2">
    <name type="scientific">Brevundimonas basaltis</name>
    <dbReference type="NCBI Taxonomy" id="472166"/>
    <lineage>
        <taxon>Bacteria</taxon>
        <taxon>Pseudomonadati</taxon>
        <taxon>Pseudomonadota</taxon>
        <taxon>Alphaproteobacteria</taxon>
        <taxon>Caulobacterales</taxon>
        <taxon>Caulobacteraceae</taxon>
        <taxon>Brevundimonas</taxon>
    </lineage>
</organism>
<evidence type="ECO:0000313" key="1">
    <source>
        <dbReference type="EMBL" id="MBB5291096.1"/>
    </source>
</evidence>
<dbReference type="SUPFAM" id="SSF48019">
    <property type="entry name" value="post-AAA+ oligomerization domain-like"/>
    <property type="match status" value="1"/>
</dbReference>
<dbReference type="AlphaFoldDB" id="A0A7W8HWA1"/>
<dbReference type="GO" id="GO:0003677">
    <property type="term" value="F:DNA binding"/>
    <property type="evidence" value="ECO:0007669"/>
    <property type="project" value="InterPro"/>
</dbReference>
<keyword evidence="2" id="KW-1185">Reference proteome</keyword>
<accession>A0A7W8HWA1</accession>